<evidence type="ECO:0000256" key="2">
    <source>
        <dbReference type="ARBA" id="ARBA00022737"/>
    </source>
</evidence>
<dbReference type="EMBL" id="JANAVB010007199">
    <property type="protein sequence ID" value="KAJ6843469.1"/>
    <property type="molecule type" value="Genomic_DNA"/>
</dbReference>
<dbReference type="Gene3D" id="1.25.40.10">
    <property type="entry name" value="Tetratricopeptide repeat domain"/>
    <property type="match status" value="4"/>
</dbReference>
<evidence type="ECO:0000313" key="5">
    <source>
        <dbReference type="EMBL" id="KAJ6843469.1"/>
    </source>
</evidence>
<dbReference type="Proteomes" id="UP001140949">
    <property type="component" value="Unassembled WGS sequence"/>
</dbReference>
<reference evidence="5" key="2">
    <citation type="submission" date="2023-04" db="EMBL/GenBank/DDBJ databases">
        <authorList>
            <person name="Bruccoleri R.E."/>
            <person name="Oakeley E.J."/>
            <person name="Faust A.-M."/>
            <person name="Dessus-Babus S."/>
            <person name="Altorfer M."/>
            <person name="Burckhardt D."/>
            <person name="Oertli M."/>
            <person name="Naumann U."/>
            <person name="Petersen F."/>
            <person name="Wong J."/>
        </authorList>
    </citation>
    <scope>NUCLEOTIDE SEQUENCE</scope>
    <source>
        <strain evidence="5">GSM-AAB239-AS_SAM_17_03QT</strain>
        <tissue evidence="5">Leaf</tissue>
    </source>
</reference>
<protein>
    <submittedName>
        <fullName evidence="5">Pentatricopeptide repeat-containing protein isoform X1</fullName>
    </submittedName>
</protein>
<keyword evidence="2" id="KW-0677">Repeat</keyword>
<organism evidence="5 6">
    <name type="scientific">Iris pallida</name>
    <name type="common">Sweet iris</name>
    <dbReference type="NCBI Taxonomy" id="29817"/>
    <lineage>
        <taxon>Eukaryota</taxon>
        <taxon>Viridiplantae</taxon>
        <taxon>Streptophyta</taxon>
        <taxon>Embryophyta</taxon>
        <taxon>Tracheophyta</taxon>
        <taxon>Spermatophyta</taxon>
        <taxon>Magnoliopsida</taxon>
        <taxon>Liliopsida</taxon>
        <taxon>Asparagales</taxon>
        <taxon>Iridaceae</taxon>
        <taxon>Iridoideae</taxon>
        <taxon>Irideae</taxon>
        <taxon>Iris</taxon>
    </lineage>
</organism>
<gene>
    <name evidence="5" type="ORF">M6B38_296780</name>
</gene>
<dbReference type="InterPro" id="IPR011990">
    <property type="entry name" value="TPR-like_helical_dom_sf"/>
</dbReference>
<dbReference type="Pfam" id="PF13812">
    <property type="entry name" value="PPR_3"/>
    <property type="match status" value="1"/>
</dbReference>
<evidence type="ECO:0000256" key="4">
    <source>
        <dbReference type="SAM" id="MobiDB-lite"/>
    </source>
</evidence>
<feature type="compositionally biased region" description="Basic residues" evidence="4">
    <location>
        <begin position="10"/>
        <end position="24"/>
    </location>
</feature>
<proteinExistence type="inferred from homology"/>
<dbReference type="NCBIfam" id="TIGR00756">
    <property type="entry name" value="PPR"/>
    <property type="match status" value="6"/>
</dbReference>
<dbReference type="AlphaFoldDB" id="A0AAX6HQT6"/>
<dbReference type="PROSITE" id="PS51375">
    <property type="entry name" value="PPR"/>
    <property type="match status" value="5"/>
</dbReference>
<accession>A0AAX6HQT6</accession>
<evidence type="ECO:0000256" key="1">
    <source>
        <dbReference type="ARBA" id="ARBA00007626"/>
    </source>
</evidence>
<dbReference type="InterPro" id="IPR002885">
    <property type="entry name" value="PPR_rpt"/>
</dbReference>
<dbReference type="PANTHER" id="PTHR47447:SF27">
    <property type="entry name" value="PENTACOTRIPEPTIDE-REPEAT REGION OF PRORP DOMAIN-CONTAINING PROTEIN"/>
    <property type="match status" value="1"/>
</dbReference>
<feature type="repeat" description="PPR" evidence="3">
    <location>
        <begin position="212"/>
        <end position="246"/>
    </location>
</feature>
<dbReference type="PANTHER" id="PTHR47447">
    <property type="entry name" value="OS03G0856100 PROTEIN"/>
    <property type="match status" value="1"/>
</dbReference>
<feature type="repeat" description="PPR" evidence="3">
    <location>
        <begin position="177"/>
        <end position="211"/>
    </location>
</feature>
<sequence length="561" mass="63415">MPAQPCRFRSLTRRPHHHHRRRRNPAAAAASAPPPTIPTYMRNTIQSISSLLRDQPWDLALPQLRSLPVRWDSFTINQVLKTHPPMHKSWLFFNWASTLPRSTFRHDKYTYTTMLDIFGEAGRVDSMRHLIEHMRSNRVEVDHVTMTAAMHWMAKAGDVDGAVGVWEEMRRGRRGLTVVSYTAMVKILLDCGREEEAAGVYREMVEVGLKPNCRTYTVLMEFLAGAGKFKAALEIMSKMQDSGIQPDKATCNILVQKCSNAGEIPVMTQILHYMKENSIVLRRPIFLEALEALRNSGKSDTLLREVNPHLAFEGIEEDMSELEAIANDTSSLIDRGIVINLLARKDFVAMELMLSGMVVKETQLDSELISSVVQANCMNYRVSGAQVAFDYCLKANKKLDRSAYISLIGLFIRNNRFQKIVDVVDEMIKYGISLGTYLVSLMINRLGCAGLTASATKVFQSFPKDHNVVTYTAMINVHLQAGEVDKGLELYSRMRKQGIPVSLGTYEVLIVGLEGVGRILDAEIYRKEKKRLQWRSSSLDRFSVEESLCNRLYCSGQLSVL</sequence>
<dbReference type="Pfam" id="PF01535">
    <property type="entry name" value="PPR"/>
    <property type="match status" value="3"/>
</dbReference>
<feature type="repeat" description="PPR" evidence="3">
    <location>
        <begin position="400"/>
        <end position="434"/>
    </location>
</feature>
<comment type="similarity">
    <text evidence="1">Belongs to the PPR family. P subfamily.</text>
</comment>
<comment type="caution">
    <text evidence="5">The sequence shown here is derived from an EMBL/GenBank/DDBJ whole genome shotgun (WGS) entry which is preliminary data.</text>
</comment>
<feature type="region of interest" description="Disordered" evidence="4">
    <location>
        <begin position="1"/>
        <end position="36"/>
    </location>
</feature>
<keyword evidence="6" id="KW-1185">Reference proteome</keyword>
<reference evidence="5" key="1">
    <citation type="journal article" date="2023" name="GigaByte">
        <title>Genome assembly of the bearded iris, Iris pallida Lam.</title>
        <authorList>
            <person name="Bruccoleri R.E."/>
            <person name="Oakeley E.J."/>
            <person name="Faust A.M.E."/>
            <person name="Altorfer M."/>
            <person name="Dessus-Babus S."/>
            <person name="Burckhardt D."/>
            <person name="Oertli M."/>
            <person name="Naumann U."/>
            <person name="Petersen F."/>
            <person name="Wong J."/>
        </authorList>
    </citation>
    <scope>NUCLEOTIDE SEQUENCE</scope>
    <source>
        <strain evidence="5">GSM-AAB239-AS_SAM_17_03QT</strain>
    </source>
</reference>
<evidence type="ECO:0000256" key="3">
    <source>
        <dbReference type="PROSITE-ProRule" id="PRU00708"/>
    </source>
</evidence>
<feature type="repeat" description="PPR" evidence="3">
    <location>
        <begin position="467"/>
        <end position="501"/>
    </location>
</feature>
<evidence type="ECO:0000313" key="6">
    <source>
        <dbReference type="Proteomes" id="UP001140949"/>
    </source>
</evidence>
<feature type="repeat" description="PPR" evidence="3">
    <location>
        <begin position="107"/>
        <end position="141"/>
    </location>
</feature>
<dbReference type="Pfam" id="PF13041">
    <property type="entry name" value="PPR_2"/>
    <property type="match status" value="2"/>
</dbReference>
<name>A0AAX6HQT6_IRIPA</name>